<protein>
    <recommendedName>
        <fullName evidence="3">Crinkler effector protein N-terminal domain-containing protein</fullName>
    </recommendedName>
</protein>
<dbReference type="AlphaFoldDB" id="W2YPF1"/>
<dbReference type="EMBL" id="ANIY01003293">
    <property type="protein sequence ID" value="ETP36523.1"/>
    <property type="molecule type" value="Genomic_DNA"/>
</dbReference>
<accession>W2YPF1</accession>
<gene>
    <name evidence="1" type="ORF">F442_15561</name>
</gene>
<evidence type="ECO:0000313" key="2">
    <source>
        <dbReference type="Proteomes" id="UP000018948"/>
    </source>
</evidence>
<comment type="caution">
    <text evidence="1">The sequence shown here is derived from an EMBL/GenBank/DDBJ whole genome shotgun (WGS) entry which is preliminary data.</text>
</comment>
<name>W2YPF1_PHYNI</name>
<dbReference type="Proteomes" id="UP000018948">
    <property type="component" value="Unassembled WGS sequence"/>
</dbReference>
<organism evidence="1 2">
    <name type="scientific">Phytophthora nicotianae P10297</name>
    <dbReference type="NCBI Taxonomy" id="1317064"/>
    <lineage>
        <taxon>Eukaryota</taxon>
        <taxon>Sar</taxon>
        <taxon>Stramenopiles</taxon>
        <taxon>Oomycota</taxon>
        <taxon>Peronosporomycetes</taxon>
        <taxon>Peronosporales</taxon>
        <taxon>Peronosporaceae</taxon>
        <taxon>Phytophthora</taxon>
    </lineage>
</organism>
<reference evidence="1 2" key="1">
    <citation type="submission" date="2013-11" db="EMBL/GenBank/DDBJ databases">
        <title>The Genome Sequence of Phytophthora parasitica P10297.</title>
        <authorList>
            <consortium name="The Broad Institute Genomics Platform"/>
            <person name="Russ C."/>
            <person name="Tyler B."/>
            <person name="Panabieres F."/>
            <person name="Shan W."/>
            <person name="Tripathy S."/>
            <person name="Grunwald N."/>
            <person name="Machado M."/>
            <person name="Johnson C.S."/>
            <person name="Walker B."/>
            <person name="Young S.K."/>
            <person name="Zeng Q."/>
            <person name="Gargeya S."/>
            <person name="Fitzgerald M."/>
            <person name="Haas B."/>
            <person name="Abouelleil A."/>
            <person name="Allen A.W."/>
            <person name="Alvarado L."/>
            <person name="Arachchi H.M."/>
            <person name="Berlin A.M."/>
            <person name="Chapman S.B."/>
            <person name="Gainer-Dewar J."/>
            <person name="Goldberg J."/>
            <person name="Griggs A."/>
            <person name="Gujja S."/>
            <person name="Hansen M."/>
            <person name="Howarth C."/>
            <person name="Imamovic A."/>
            <person name="Ireland A."/>
            <person name="Larimer J."/>
            <person name="McCowan C."/>
            <person name="Murphy C."/>
            <person name="Pearson M."/>
            <person name="Poon T.W."/>
            <person name="Priest M."/>
            <person name="Roberts A."/>
            <person name="Saif S."/>
            <person name="Shea T."/>
            <person name="Sisk P."/>
            <person name="Sykes S."/>
            <person name="Wortman J."/>
            <person name="Nusbaum C."/>
            <person name="Birren B."/>
        </authorList>
    </citation>
    <scope>NUCLEOTIDE SEQUENCE [LARGE SCALE GENOMIC DNA]</scope>
    <source>
        <strain evidence="1 2">P10297</strain>
    </source>
</reference>
<evidence type="ECO:0008006" key="3">
    <source>
        <dbReference type="Google" id="ProtNLM"/>
    </source>
</evidence>
<dbReference type="OrthoDB" id="97107at2759"/>
<evidence type="ECO:0000313" key="1">
    <source>
        <dbReference type="EMBL" id="ETP36523.1"/>
    </source>
</evidence>
<proteinExistence type="predicted"/>
<sequence>MTVKLFCVVVKIGNAFSVDVDLSQTLYLARDGERWLNSRDAEFKTLKKGETPDRIKSLMQEELLLDETARLDDDDYLRMNFQPGDRDIHVLVECPDEPEQVLSLIMSEQDGFVGSLVENWFLCHLPWSSLQSLFTVEKKKRA</sequence>